<dbReference type="InterPro" id="IPR020825">
    <property type="entry name" value="Phe-tRNA_synthase-like_B3/B4"/>
</dbReference>
<keyword evidence="10 15" id="KW-0460">Magnesium</keyword>
<keyword evidence="6 15" id="KW-0436">Ligase</keyword>
<dbReference type="NCBIfam" id="TIGR00472">
    <property type="entry name" value="pheT_bact"/>
    <property type="match status" value="1"/>
</dbReference>
<dbReference type="Gene3D" id="3.30.70.380">
    <property type="entry name" value="Ferrodoxin-fold anticodon-binding domain"/>
    <property type="match status" value="1"/>
</dbReference>
<keyword evidence="4 15" id="KW-0963">Cytoplasm</keyword>
<dbReference type="Proteomes" id="UP001268542">
    <property type="component" value="Unassembled WGS sequence"/>
</dbReference>
<comment type="similarity">
    <text evidence="2 15">Belongs to the phenylalanyl-tRNA synthetase beta subunit family. Type 1 subfamily.</text>
</comment>
<dbReference type="Pfam" id="PF03484">
    <property type="entry name" value="B5"/>
    <property type="match status" value="1"/>
</dbReference>
<dbReference type="SUPFAM" id="SSF50249">
    <property type="entry name" value="Nucleic acid-binding proteins"/>
    <property type="match status" value="1"/>
</dbReference>
<dbReference type="SMART" id="SM00874">
    <property type="entry name" value="B5"/>
    <property type="match status" value="1"/>
</dbReference>
<dbReference type="PANTHER" id="PTHR10947">
    <property type="entry name" value="PHENYLALANYL-TRNA SYNTHETASE BETA CHAIN AND LEUCINE-RICH REPEAT-CONTAINING PROTEIN 47"/>
    <property type="match status" value="1"/>
</dbReference>
<dbReference type="InterPro" id="IPR045060">
    <property type="entry name" value="Phe-tRNA-ligase_IIc_bsu"/>
</dbReference>
<feature type="domain" description="B5" evidence="19">
    <location>
        <begin position="413"/>
        <end position="496"/>
    </location>
</feature>
<dbReference type="EMBL" id="JAVYII010000007">
    <property type="protein sequence ID" value="MDT9594678.1"/>
    <property type="molecule type" value="Genomic_DNA"/>
</dbReference>
<dbReference type="Pfam" id="PF03483">
    <property type="entry name" value="B3_4"/>
    <property type="match status" value="1"/>
</dbReference>
<dbReference type="Pfam" id="PF01588">
    <property type="entry name" value="tRNA_bind"/>
    <property type="match status" value="1"/>
</dbReference>
<evidence type="ECO:0000256" key="3">
    <source>
        <dbReference type="ARBA" id="ARBA00011209"/>
    </source>
</evidence>
<dbReference type="SUPFAM" id="SSF54991">
    <property type="entry name" value="Anticodon-binding domain of PheRS"/>
    <property type="match status" value="1"/>
</dbReference>
<dbReference type="Pfam" id="PF03147">
    <property type="entry name" value="FDX-ACB"/>
    <property type="match status" value="1"/>
</dbReference>
<dbReference type="InterPro" id="IPR012340">
    <property type="entry name" value="NA-bd_OB-fold"/>
</dbReference>
<keyword evidence="9 15" id="KW-0067">ATP-binding</keyword>
<dbReference type="Pfam" id="PF17759">
    <property type="entry name" value="tRNA_synthFbeta"/>
    <property type="match status" value="1"/>
</dbReference>
<keyword evidence="7 15" id="KW-0479">Metal-binding</keyword>
<evidence type="ECO:0000259" key="17">
    <source>
        <dbReference type="PROSITE" id="PS50886"/>
    </source>
</evidence>
<keyword evidence="11 16" id="KW-0694">RNA-binding</keyword>
<feature type="domain" description="TRNA-binding" evidence="17">
    <location>
        <begin position="42"/>
        <end position="162"/>
    </location>
</feature>
<keyword evidence="21" id="KW-1185">Reference proteome</keyword>
<dbReference type="InterPro" id="IPR002547">
    <property type="entry name" value="tRNA-bd_dom"/>
</dbReference>
<keyword evidence="5 16" id="KW-0820">tRNA-binding</keyword>
<dbReference type="PROSITE" id="PS50886">
    <property type="entry name" value="TRBD"/>
    <property type="match status" value="1"/>
</dbReference>
<dbReference type="InterPro" id="IPR005147">
    <property type="entry name" value="tRNA_synthase_B5-dom"/>
</dbReference>
<evidence type="ECO:0000256" key="15">
    <source>
        <dbReference type="HAMAP-Rule" id="MF_00283"/>
    </source>
</evidence>
<dbReference type="EC" id="6.1.1.20" evidence="15"/>
<dbReference type="PROSITE" id="PS51447">
    <property type="entry name" value="FDX_ACB"/>
    <property type="match status" value="1"/>
</dbReference>
<evidence type="ECO:0000256" key="11">
    <source>
        <dbReference type="ARBA" id="ARBA00022884"/>
    </source>
</evidence>
<dbReference type="InterPro" id="IPR045864">
    <property type="entry name" value="aa-tRNA-synth_II/BPL/LPL"/>
</dbReference>
<accession>A0ABU3PZI9</accession>
<evidence type="ECO:0000313" key="20">
    <source>
        <dbReference type="EMBL" id="MDT9594678.1"/>
    </source>
</evidence>
<dbReference type="SMART" id="SM00873">
    <property type="entry name" value="B3_4"/>
    <property type="match status" value="1"/>
</dbReference>
<evidence type="ECO:0000259" key="18">
    <source>
        <dbReference type="PROSITE" id="PS51447"/>
    </source>
</evidence>
<dbReference type="Gene3D" id="3.30.930.10">
    <property type="entry name" value="Bira Bifunctional Protein, Domain 2"/>
    <property type="match status" value="1"/>
</dbReference>
<feature type="binding site" evidence="15">
    <location>
        <position position="483"/>
    </location>
    <ligand>
        <name>Mg(2+)</name>
        <dbReference type="ChEBI" id="CHEBI:18420"/>
        <note>shared with alpha subunit</note>
    </ligand>
</feature>
<evidence type="ECO:0000256" key="9">
    <source>
        <dbReference type="ARBA" id="ARBA00022840"/>
    </source>
</evidence>
<dbReference type="GO" id="GO:0004826">
    <property type="term" value="F:phenylalanine-tRNA ligase activity"/>
    <property type="evidence" value="ECO:0007669"/>
    <property type="project" value="UniProtKB-EC"/>
</dbReference>
<comment type="cofactor">
    <cofactor evidence="15">
        <name>Mg(2+)</name>
        <dbReference type="ChEBI" id="CHEBI:18420"/>
    </cofactor>
    <text evidence="15">Binds 2 magnesium ions per tetramer.</text>
</comment>
<dbReference type="SMART" id="SM00896">
    <property type="entry name" value="FDX-ACB"/>
    <property type="match status" value="1"/>
</dbReference>
<evidence type="ECO:0000256" key="13">
    <source>
        <dbReference type="ARBA" id="ARBA00023146"/>
    </source>
</evidence>
<dbReference type="HAMAP" id="MF_00283">
    <property type="entry name" value="Phe_tRNA_synth_beta1"/>
    <property type="match status" value="1"/>
</dbReference>
<dbReference type="InterPro" id="IPR005146">
    <property type="entry name" value="B3/B4_tRNA-bd"/>
</dbReference>
<feature type="binding site" evidence="15">
    <location>
        <position position="474"/>
    </location>
    <ligand>
        <name>Mg(2+)</name>
        <dbReference type="ChEBI" id="CHEBI:18420"/>
        <note>shared with alpha subunit</note>
    </ligand>
</feature>
<evidence type="ECO:0000256" key="4">
    <source>
        <dbReference type="ARBA" id="ARBA00022490"/>
    </source>
</evidence>
<evidence type="ECO:0000256" key="5">
    <source>
        <dbReference type="ARBA" id="ARBA00022555"/>
    </source>
</evidence>
<dbReference type="InterPro" id="IPR041616">
    <property type="entry name" value="PheRS_beta_core"/>
</dbReference>
<evidence type="ECO:0000256" key="16">
    <source>
        <dbReference type="PROSITE-ProRule" id="PRU00209"/>
    </source>
</evidence>
<feature type="domain" description="FDX-ACB" evidence="18">
    <location>
        <begin position="748"/>
        <end position="841"/>
    </location>
</feature>
<proteinExistence type="inferred from homology"/>
<evidence type="ECO:0000256" key="8">
    <source>
        <dbReference type="ARBA" id="ARBA00022741"/>
    </source>
</evidence>
<evidence type="ECO:0000256" key="14">
    <source>
        <dbReference type="ARBA" id="ARBA00049255"/>
    </source>
</evidence>
<dbReference type="CDD" id="cd02796">
    <property type="entry name" value="tRNA_bind_bactPheRS"/>
    <property type="match status" value="1"/>
</dbReference>
<name>A0ABU3PZI9_9ACTN</name>
<dbReference type="PANTHER" id="PTHR10947:SF0">
    <property type="entry name" value="PHENYLALANINE--TRNA LIGASE BETA SUBUNIT"/>
    <property type="match status" value="1"/>
</dbReference>
<evidence type="ECO:0000256" key="2">
    <source>
        <dbReference type="ARBA" id="ARBA00008653"/>
    </source>
</evidence>
<dbReference type="InterPro" id="IPR036690">
    <property type="entry name" value="Fdx_antiC-bd_sf"/>
</dbReference>
<comment type="subunit">
    <text evidence="3 15">Tetramer of two alpha and two beta subunits.</text>
</comment>
<dbReference type="SUPFAM" id="SSF56037">
    <property type="entry name" value="PheT/TilS domain"/>
    <property type="match status" value="1"/>
</dbReference>
<dbReference type="InterPro" id="IPR033714">
    <property type="entry name" value="tRNA_bind_bactPheRS"/>
</dbReference>
<evidence type="ECO:0000256" key="1">
    <source>
        <dbReference type="ARBA" id="ARBA00004496"/>
    </source>
</evidence>
<keyword evidence="13 15" id="KW-0030">Aminoacyl-tRNA synthetase</keyword>
<dbReference type="PROSITE" id="PS51483">
    <property type="entry name" value="B5"/>
    <property type="match status" value="1"/>
</dbReference>
<reference evidence="20 21" key="1">
    <citation type="submission" date="2023-08" db="EMBL/GenBank/DDBJ databases">
        <title>Nocardioides seae sp. nov., a bacterium isolated from a soil.</title>
        <authorList>
            <person name="Wang X."/>
        </authorList>
    </citation>
    <scope>NUCLEOTIDE SEQUENCE [LARGE SCALE GENOMIC DNA]</scope>
    <source>
        <strain evidence="20 21">YZH12</strain>
    </source>
</reference>
<dbReference type="InterPro" id="IPR005121">
    <property type="entry name" value="Fdx_antiC-bd"/>
</dbReference>
<dbReference type="SUPFAM" id="SSF46955">
    <property type="entry name" value="Putative DNA-binding domain"/>
    <property type="match status" value="1"/>
</dbReference>
<evidence type="ECO:0000256" key="6">
    <source>
        <dbReference type="ARBA" id="ARBA00022598"/>
    </source>
</evidence>
<dbReference type="SUPFAM" id="SSF55681">
    <property type="entry name" value="Class II aaRS and biotin synthetases"/>
    <property type="match status" value="1"/>
</dbReference>
<evidence type="ECO:0000313" key="21">
    <source>
        <dbReference type="Proteomes" id="UP001268542"/>
    </source>
</evidence>
<feature type="binding site" evidence="15">
    <location>
        <position position="480"/>
    </location>
    <ligand>
        <name>Mg(2+)</name>
        <dbReference type="ChEBI" id="CHEBI:18420"/>
        <note>shared with alpha subunit</note>
    </ligand>
</feature>
<dbReference type="InterPro" id="IPR004532">
    <property type="entry name" value="Phe-tRNA-ligase_IIc_bsu_bact"/>
</dbReference>
<dbReference type="InterPro" id="IPR009061">
    <property type="entry name" value="DNA-bd_dom_put_sf"/>
</dbReference>
<keyword evidence="12 15" id="KW-0648">Protein biosynthesis</keyword>
<dbReference type="Gene3D" id="2.40.50.140">
    <property type="entry name" value="Nucleic acid-binding proteins"/>
    <property type="match status" value="1"/>
</dbReference>
<evidence type="ECO:0000256" key="7">
    <source>
        <dbReference type="ARBA" id="ARBA00022723"/>
    </source>
</evidence>
<evidence type="ECO:0000256" key="10">
    <source>
        <dbReference type="ARBA" id="ARBA00022842"/>
    </source>
</evidence>
<dbReference type="RefSeq" id="WP_315734653.1">
    <property type="nucleotide sequence ID" value="NZ_JAVYII010000007.1"/>
</dbReference>
<protein>
    <recommendedName>
        <fullName evidence="15">Phenylalanine--tRNA ligase beta subunit</fullName>
        <ecNumber evidence="15">6.1.1.20</ecNumber>
    </recommendedName>
    <alternativeName>
        <fullName evidence="15">Phenylalanyl-tRNA synthetase beta subunit</fullName>
        <shortName evidence="15">PheRS</shortName>
    </alternativeName>
</protein>
<comment type="caution">
    <text evidence="20">The sequence shown here is derived from an EMBL/GenBank/DDBJ whole genome shotgun (WGS) entry which is preliminary data.</text>
</comment>
<comment type="catalytic activity">
    <reaction evidence="14 15">
        <text>tRNA(Phe) + L-phenylalanine + ATP = L-phenylalanyl-tRNA(Phe) + AMP + diphosphate + H(+)</text>
        <dbReference type="Rhea" id="RHEA:19413"/>
        <dbReference type="Rhea" id="RHEA-COMP:9668"/>
        <dbReference type="Rhea" id="RHEA-COMP:9699"/>
        <dbReference type="ChEBI" id="CHEBI:15378"/>
        <dbReference type="ChEBI" id="CHEBI:30616"/>
        <dbReference type="ChEBI" id="CHEBI:33019"/>
        <dbReference type="ChEBI" id="CHEBI:58095"/>
        <dbReference type="ChEBI" id="CHEBI:78442"/>
        <dbReference type="ChEBI" id="CHEBI:78531"/>
        <dbReference type="ChEBI" id="CHEBI:456215"/>
        <dbReference type="EC" id="6.1.1.20"/>
    </reaction>
</comment>
<dbReference type="Gene3D" id="3.50.40.10">
    <property type="entry name" value="Phenylalanyl-trna Synthetase, Chain B, domain 3"/>
    <property type="match status" value="1"/>
</dbReference>
<gene>
    <name evidence="15 20" type="primary">pheT</name>
    <name evidence="20" type="ORF">RDV89_16450</name>
</gene>
<dbReference type="Gene3D" id="3.30.56.10">
    <property type="match status" value="2"/>
</dbReference>
<evidence type="ECO:0000256" key="12">
    <source>
        <dbReference type="ARBA" id="ARBA00022917"/>
    </source>
</evidence>
<evidence type="ECO:0000259" key="19">
    <source>
        <dbReference type="PROSITE" id="PS51483"/>
    </source>
</evidence>
<organism evidence="20 21">
    <name type="scientific">Nocardioides imazamoxiresistens</name>
    <dbReference type="NCBI Taxonomy" id="3231893"/>
    <lineage>
        <taxon>Bacteria</taxon>
        <taxon>Bacillati</taxon>
        <taxon>Actinomycetota</taxon>
        <taxon>Actinomycetes</taxon>
        <taxon>Propionibacteriales</taxon>
        <taxon>Nocardioidaceae</taxon>
        <taxon>Nocardioides</taxon>
    </lineage>
</organism>
<keyword evidence="8 15" id="KW-0547">Nucleotide-binding</keyword>
<sequence length="842" mass="87915">MKAPVSWIREHVDLPAEVTTVDLARRLTDLGLKLEAIERPGHDITGPLVVGRVLTKDPEPQKNGKTINWCTVDVGAANGTGEPQGIVCGAHNFEPGDLVVVVLPGGVLPGGFAISARKTYGHLSAGMICSAAELGLPAGFGGSADGIVVLAPDAGAPGDDAFALLGLRDEVIEFEINPDRAYALSLRGVARESALAFDAAFHDPTERDVPPADDQGHPVVVDDPDGCPVFVARTVSGFDPTAPTPDWMARRIQLAGMRPISLAVDVTNYVMLEAGRPIHGYDADKVAGALRVRRASAGERLTTLDGTARTLSPEDLVVTDDSGIIGLGGVMGGETTEMSSTTTRVLVEAAHWDAVAMFRTGRRHKITSEAGKRNERGVDPTICEAAADRVVELLVAHGGGTAEPGVTVVGTPPAPVTVRLAADLPARVSGVDIDAATTRRHLAAVGCTVRDGGGSDDGADEATLEVVVPPWRPDLTDPFDMVEEVVRVVGYDAVPSVLPTPAAGRGLTRDQRLRRRVGRVLAGAGLVEVVSFPFTGDAMLDALEVPSDDERRRTVRLANPLSAQEPSYTTTLLTGTLTAAARNTGRGLPGVALFETGAVAFASDVPAPLLGVDRRPTDEELAALLAAVPRQPLHLTLVLGGVLEAGGWWGAARDAGWADVLGLVRVLADELGVELRVAADELAPWHPGRCARVSVVVDGEEQPLGHAGELHPRIAARLDLPARTSVAELDLDVLFAAAPETVRAPRFSAYPVAKEDVALLVDASVPAGEVEAALREGAGELLESLRLFDVYTGAGVQEGHKSLAFALRFRAADRTLGEGEAAAARDAAVALAGERTGAVLRG</sequence>
<feature type="binding site" evidence="15">
    <location>
        <position position="484"/>
    </location>
    <ligand>
        <name>Mg(2+)</name>
        <dbReference type="ChEBI" id="CHEBI:18420"/>
        <note>shared with alpha subunit</note>
    </ligand>
</feature>
<comment type="subcellular location">
    <subcellularLocation>
        <location evidence="1 15">Cytoplasm</location>
    </subcellularLocation>
</comment>